<reference evidence="8" key="1">
    <citation type="journal article" date="2019" name="Int. J. Syst. Evol. Microbiol.">
        <title>The Global Catalogue of Microorganisms (GCM) 10K type strain sequencing project: providing services to taxonomists for standard genome sequencing and annotation.</title>
        <authorList>
            <consortium name="The Broad Institute Genomics Platform"/>
            <consortium name="The Broad Institute Genome Sequencing Center for Infectious Disease"/>
            <person name="Wu L."/>
            <person name="Ma J."/>
        </authorList>
    </citation>
    <scope>NUCLEOTIDE SEQUENCE [LARGE SCALE GENOMIC DNA]</scope>
    <source>
        <strain evidence="8">CCUG 64793</strain>
    </source>
</reference>
<feature type="domain" description="Thioredoxin" evidence="6">
    <location>
        <begin position="307"/>
        <end position="450"/>
    </location>
</feature>
<evidence type="ECO:0000256" key="1">
    <source>
        <dbReference type="ARBA" id="ARBA00004196"/>
    </source>
</evidence>
<proteinExistence type="predicted"/>
<dbReference type="PANTHER" id="PTHR42852:SF6">
    <property type="entry name" value="THIOL:DISULFIDE INTERCHANGE PROTEIN DSBE"/>
    <property type="match status" value="1"/>
</dbReference>
<evidence type="ECO:0000256" key="3">
    <source>
        <dbReference type="ARBA" id="ARBA00023157"/>
    </source>
</evidence>
<keyword evidence="2" id="KW-0201">Cytochrome c-type biogenesis</keyword>
<evidence type="ECO:0000256" key="2">
    <source>
        <dbReference type="ARBA" id="ARBA00022748"/>
    </source>
</evidence>
<dbReference type="Pfam" id="PF08534">
    <property type="entry name" value="Redoxin"/>
    <property type="match status" value="1"/>
</dbReference>
<feature type="signal peptide" evidence="5">
    <location>
        <begin position="1"/>
        <end position="19"/>
    </location>
</feature>
<dbReference type="InterPro" id="IPR050553">
    <property type="entry name" value="Thioredoxin_ResA/DsbE_sf"/>
</dbReference>
<dbReference type="InterPro" id="IPR013740">
    <property type="entry name" value="Redoxin"/>
</dbReference>
<evidence type="ECO:0000256" key="4">
    <source>
        <dbReference type="ARBA" id="ARBA00023284"/>
    </source>
</evidence>
<keyword evidence="3" id="KW-1015">Disulfide bond</keyword>
<comment type="subcellular location">
    <subcellularLocation>
        <location evidence="1">Cell envelope</location>
    </subcellularLocation>
</comment>
<evidence type="ECO:0000313" key="8">
    <source>
        <dbReference type="Proteomes" id="UP001597131"/>
    </source>
</evidence>
<comment type="caution">
    <text evidence="7">The sequence shown here is derived from an EMBL/GenBank/DDBJ whole genome shotgun (WGS) entry which is preliminary data.</text>
</comment>
<dbReference type="PANTHER" id="PTHR42852">
    <property type="entry name" value="THIOL:DISULFIDE INTERCHANGE PROTEIN DSBE"/>
    <property type="match status" value="1"/>
</dbReference>
<evidence type="ECO:0000259" key="6">
    <source>
        <dbReference type="PROSITE" id="PS51352"/>
    </source>
</evidence>
<dbReference type="SUPFAM" id="SSF52833">
    <property type="entry name" value="Thioredoxin-like"/>
    <property type="match status" value="1"/>
</dbReference>
<dbReference type="InterPro" id="IPR036249">
    <property type="entry name" value="Thioredoxin-like_sf"/>
</dbReference>
<evidence type="ECO:0000256" key="5">
    <source>
        <dbReference type="SAM" id="SignalP"/>
    </source>
</evidence>
<dbReference type="CDD" id="cd02966">
    <property type="entry name" value="TlpA_like_family"/>
    <property type="match status" value="1"/>
</dbReference>
<keyword evidence="8" id="KW-1185">Reference proteome</keyword>
<dbReference type="RefSeq" id="WP_380744474.1">
    <property type="nucleotide sequence ID" value="NZ_JBHTLI010000001.1"/>
</dbReference>
<organism evidence="7 8">
    <name type="scientific">Salegentibacter chungangensis</name>
    <dbReference type="NCBI Taxonomy" id="1335724"/>
    <lineage>
        <taxon>Bacteria</taxon>
        <taxon>Pseudomonadati</taxon>
        <taxon>Bacteroidota</taxon>
        <taxon>Flavobacteriia</taxon>
        <taxon>Flavobacteriales</taxon>
        <taxon>Flavobacteriaceae</taxon>
        <taxon>Salegentibacter</taxon>
    </lineage>
</organism>
<keyword evidence="5" id="KW-0732">Signal</keyword>
<evidence type="ECO:0000313" key="7">
    <source>
        <dbReference type="EMBL" id="MFD1095601.1"/>
    </source>
</evidence>
<dbReference type="Proteomes" id="UP001597131">
    <property type="component" value="Unassembled WGS sequence"/>
</dbReference>
<name>A0ABW3NT67_9FLAO</name>
<dbReference type="Gene3D" id="3.40.30.10">
    <property type="entry name" value="Glutaredoxin"/>
    <property type="match status" value="1"/>
</dbReference>
<protein>
    <submittedName>
        <fullName evidence="7">TlpA family protein disulfide reductase</fullName>
    </submittedName>
</protein>
<keyword evidence="4" id="KW-0676">Redox-active center</keyword>
<gene>
    <name evidence="7" type="ORF">ACFQ3Q_07575</name>
</gene>
<feature type="chain" id="PRO_5047462362" evidence="5">
    <location>
        <begin position="20"/>
        <end position="450"/>
    </location>
</feature>
<dbReference type="InterPro" id="IPR013766">
    <property type="entry name" value="Thioredoxin_domain"/>
</dbReference>
<dbReference type="PROSITE" id="PS51352">
    <property type="entry name" value="THIOREDOXIN_2"/>
    <property type="match status" value="1"/>
</dbReference>
<accession>A0ABW3NT67</accession>
<sequence>MSKIITLFFSLLLSFSVFARSGKIELSGKVLNHSVKTIAITHLNNQELVSTELNADGSFSMSVRIEDGYYFLKYGRNSTFIYLYPKDDLSVKFDANHFKSSLVFSGQGSIRNNYLVEKEDTAAELTKDLEAFYKVDESAYYENIAKVKNLQSDLLSTYKVENFFKAEELKSLEYERLLSIQNYKSSYRFYIGGEVTPSAGFYGPVKAVDLDNKDDYRKQPYYRYLVNSVWSKRIEAAPDVDAMLKVLHKVKSQEVAISLINGFYSKISSKEKRAKDYLDLIKRVTTHRPFIEAAEKRYQEVLNASGLAKGDVSPEFDYESFKGGSVSLEDLKGKYVYIDVWATWCAPCIKQIPYLRELEKRYHDKNIVFVSISVDKEDVKDTWKQMIADKQLGGIQLFADKSFDSAFMDAFGVNSIPRFILINPEGKIVDPEAPRPSFDKTRLMLDELLN</sequence>
<dbReference type="EMBL" id="JBHTLI010000001">
    <property type="protein sequence ID" value="MFD1095601.1"/>
    <property type="molecule type" value="Genomic_DNA"/>
</dbReference>